<evidence type="ECO:0000313" key="13">
    <source>
        <dbReference type="EMBL" id="SFS04830.1"/>
    </source>
</evidence>
<dbReference type="GO" id="GO:0005737">
    <property type="term" value="C:cytoplasm"/>
    <property type="evidence" value="ECO:0007669"/>
    <property type="project" value="UniProtKB-SubCell"/>
</dbReference>
<keyword evidence="4 9" id="KW-0378">Hydrolase</keyword>
<feature type="binding site" evidence="12">
    <location>
        <position position="134"/>
    </location>
    <ligand>
        <name>Mg(2+)</name>
        <dbReference type="ChEBI" id="CHEBI:18420"/>
    </ligand>
</feature>
<reference evidence="13 14" key="1">
    <citation type="submission" date="2016-10" db="EMBL/GenBank/DDBJ databases">
        <authorList>
            <person name="de Groot N.N."/>
        </authorList>
    </citation>
    <scope>NUCLEOTIDE SEQUENCE [LARGE SCALE GENOMIC DNA]</scope>
    <source>
        <strain evidence="13 14">DSM 21001</strain>
    </source>
</reference>
<feature type="active site" description="Nucleophile" evidence="10">
    <location>
        <position position="9"/>
    </location>
</feature>
<dbReference type="PIRSF" id="PIRSF004682">
    <property type="entry name" value="GmhB"/>
    <property type="match status" value="1"/>
</dbReference>
<dbReference type="NCBIfam" id="TIGR00213">
    <property type="entry name" value="GmhB_yaeD"/>
    <property type="match status" value="1"/>
</dbReference>
<dbReference type="Gene3D" id="3.40.50.1000">
    <property type="entry name" value="HAD superfamily/HAD-like"/>
    <property type="match status" value="1"/>
</dbReference>
<dbReference type="PANTHER" id="PTHR42891">
    <property type="entry name" value="D-GLYCERO-BETA-D-MANNO-HEPTOSE-1,7-BISPHOSPHATE 7-PHOSPHATASE"/>
    <property type="match status" value="1"/>
</dbReference>
<dbReference type="InterPro" id="IPR004446">
    <property type="entry name" value="Heptose_bisP_phosphatase"/>
</dbReference>
<name>A0A1I6LNH1_9BACT</name>
<dbReference type="InterPro" id="IPR006543">
    <property type="entry name" value="Histidinol-phos"/>
</dbReference>
<dbReference type="EC" id="3.1.3.-" evidence="9"/>
<comment type="cofactor">
    <cofactor evidence="12">
        <name>Mg(2+)</name>
        <dbReference type="ChEBI" id="CHEBI:18420"/>
    </cofactor>
</comment>
<keyword evidence="3 12" id="KW-0479">Metal-binding</keyword>
<feature type="active site" description="Nucleophile" evidence="10">
    <location>
        <position position="11"/>
    </location>
</feature>
<keyword evidence="6 9" id="KW-0119">Carbohydrate metabolism</keyword>
<dbReference type="STRING" id="474950.SAMN05421771_0984"/>
<dbReference type="CDD" id="cd07503">
    <property type="entry name" value="HAD_HisB-N"/>
    <property type="match status" value="1"/>
</dbReference>
<dbReference type="Pfam" id="PF13242">
    <property type="entry name" value="Hydrolase_like"/>
    <property type="match status" value="1"/>
</dbReference>
<feature type="site" description="Stabilizes the phosphoryl group" evidence="11">
    <location>
        <position position="109"/>
    </location>
</feature>
<sequence length="182" mass="20283">MIQRALFLDRDGVINHEIGYLHRAEDVTFVEGIFSLCRTAMSLGYRIIVVTNQAGIARGYYSVAQFDGLMDWMRAQLRKEHVELDAVYYCPYHPEHGLGEYRRDHIDRKPAPGMLLRGAAEFGIDLAQSVMIGDRCSDIGAANNAGLRQAFLIAGTEEGPCEGTYTPIGRLDEAESWLKSIG</sequence>
<dbReference type="EMBL" id="FOZL01000001">
    <property type="protein sequence ID" value="SFS04830.1"/>
    <property type="molecule type" value="Genomic_DNA"/>
</dbReference>
<feature type="binding site" evidence="12">
    <location>
        <position position="11"/>
    </location>
    <ligand>
        <name>Mg(2+)</name>
        <dbReference type="ChEBI" id="CHEBI:18420"/>
    </ligand>
</feature>
<protein>
    <recommendedName>
        <fullName evidence="7 9">D,D-heptose 1,7-bisphosphate phosphatase</fullName>
        <ecNumber evidence="9">3.1.3.-</ecNumber>
    </recommendedName>
</protein>
<feature type="site" description="Stabilizes the phosphoryl group" evidence="11">
    <location>
        <position position="51"/>
    </location>
</feature>
<evidence type="ECO:0000256" key="11">
    <source>
        <dbReference type="PIRSR" id="PIRSR004682-3"/>
    </source>
</evidence>
<comment type="similarity">
    <text evidence="8 9">Belongs to the gmhB family.</text>
</comment>
<dbReference type="OrthoDB" id="9801899at2"/>
<evidence type="ECO:0000256" key="9">
    <source>
        <dbReference type="PIRNR" id="PIRNR004682"/>
    </source>
</evidence>
<dbReference type="SUPFAM" id="SSF56784">
    <property type="entry name" value="HAD-like"/>
    <property type="match status" value="1"/>
</dbReference>
<evidence type="ECO:0000256" key="8">
    <source>
        <dbReference type="ARBA" id="ARBA00061616"/>
    </source>
</evidence>
<dbReference type="InterPro" id="IPR006549">
    <property type="entry name" value="HAD-SF_hydro_IIIA"/>
</dbReference>
<dbReference type="GO" id="GO:0016791">
    <property type="term" value="F:phosphatase activity"/>
    <property type="evidence" value="ECO:0007669"/>
    <property type="project" value="InterPro"/>
</dbReference>
<dbReference type="AlphaFoldDB" id="A0A1I6LNH1"/>
<dbReference type="GO" id="GO:0005975">
    <property type="term" value="P:carbohydrate metabolic process"/>
    <property type="evidence" value="ECO:0007669"/>
    <property type="project" value="InterPro"/>
</dbReference>
<evidence type="ECO:0000256" key="6">
    <source>
        <dbReference type="ARBA" id="ARBA00023277"/>
    </source>
</evidence>
<dbReference type="InterPro" id="IPR036412">
    <property type="entry name" value="HAD-like_sf"/>
</dbReference>
<evidence type="ECO:0000256" key="2">
    <source>
        <dbReference type="ARBA" id="ARBA00022490"/>
    </source>
</evidence>
<gene>
    <name evidence="13" type="ORF">SAMN05421771_0984</name>
</gene>
<evidence type="ECO:0000256" key="12">
    <source>
        <dbReference type="PIRSR" id="PIRSR004682-4"/>
    </source>
</evidence>
<keyword evidence="5 12" id="KW-0862">Zinc</keyword>
<comment type="subcellular location">
    <subcellularLocation>
        <location evidence="1 9">Cytoplasm</location>
    </subcellularLocation>
</comment>
<evidence type="ECO:0000256" key="3">
    <source>
        <dbReference type="ARBA" id="ARBA00022723"/>
    </source>
</evidence>
<feature type="binding site" evidence="12">
    <location>
        <position position="9"/>
    </location>
    <ligand>
        <name>Mg(2+)</name>
        <dbReference type="ChEBI" id="CHEBI:18420"/>
    </ligand>
</feature>
<proteinExistence type="inferred from homology"/>
<accession>A0A1I6LNH1</accession>
<dbReference type="GO" id="GO:0046872">
    <property type="term" value="F:metal ion binding"/>
    <property type="evidence" value="ECO:0007669"/>
    <property type="project" value="UniProtKB-KW"/>
</dbReference>
<organism evidence="13 14">
    <name type="scientific">Granulicella pectinivorans</name>
    <dbReference type="NCBI Taxonomy" id="474950"/>
    <lineage>
        <taxon>Bacteria</taxon>
        <taxon>Pseudomonadati</taxon>
        <taxon>Acidobacteriota</taxon>
        <taxon>Terriglobia</taxon>
        <taxon>Terriglobales</taxon>
        <taxon>Acidobacteriaceae</taxon>
        <taxon>Granulicella</taxon>
    </lineage>
</organism>
<evidence type="ECO:0000256" key="7">
    <source>
        <dbReference type="ARBA" id="ARBA00031828"/>
    </source>
</evidence>
<dbReference type="NCBIfam" id="TIGR01656">
    <property type="entry name" value="Histidinol-ppas"/>
    <property type="match status" value="1"/>
</dbReference>
<feature type="site" description="Contributes to substrate recognition" evidence="11">
    <location>
        <position position="108"/>
    </location>
</feature>
<dbReference type="Proteomes" id="UP000199024">
    <property type="component" value="Unassembled WGS sequence"/>
</dbReference>
<evidence type="ECO:0000313" key="14">
    <source>
        <dbReference type="Proteomes" id="UP000199024"/>
    </source>
</evidence>
<evidence type="ECO:0000256" key="10">
    <source>
        <dbReference type="PIRSR" id="PIRSR004682-1"/>
    </source>
</evidence>
<keyword evidence="12" id="KW-0460">Magnesium</keyword>
<keyword evidence="14" id="KW-1185">Reference proteome</keyword>
<evidence type="ECO:0000256" key="4">
    <source>
        <dbReference type="ARBA" id="ARBA00022801"/>
    </source>
</evidence>
<dbReference type="InterPro" id="IPR023214">
    <property type="entry name" value="HAD_sf"/>
</dbReference>
<feature type="binding site" evidence="12">
    <location>
        <position position="90"/>
    </location>
    <ligand>
        <name>Zn(2+)</name>
        <dbReference type="ChEBI" id="CHEBI:29105"/>
    </ligand>
</feature>
<dbReference type="PANTHER" id="PTHR42891:SF1">
    <property type="entry name" value="D-GLYCERO-BETA-D-MANNO-HEPTOSE-1,7-BISPHOSPHATE 7-PHOSPHATASE"/>
    <property type="match status" value="1"/>
</dbReference>
<evidence type="ECO:0000256" key="1">
    <source>
        <dbReference type="ARBA" id="ARBA00004496"/>
    </source>
</evidence>
<dbReference type="FunFam" id="3.40.50.1000:FF:000037">
    <property type="entry name" value="D,D-heptose 1,7-bisphosphate phosphatase"/>
    <property type="match status" value="1"/>
</dbReference>
<dbReference type="RefSeq" id="WP_089837137.1">
    <property type="nucleotide sequence ID" value="NZ_FOZL01000001.1"/>
</dbReference>
<comment type="cofactor">
    <cofactor evidence="12">
        <name>Zn(2+)</name>
        <dbReference type="ChEBI" id="CHEBI:29105"/>
    </cofactor>
</comment>
<evidence type="ECO:0000256" key="5">
    <source>
        <dbReference type="ARBA" id="ARBA00022833"/>
    </source>
</evidence>
<dbReference type="NCBIfam" id="TIGR01662">
    <property type="entry name" value="HAD-SF-IIIA"/>
    <property type="match status" value="1"/>
</dbReference>
<keyword evidence="2 9" id="KW-0963">Cytoplasm</keyword>